<dbReference type="PANTHER" id="PTHR43133:SF25">
    <property type="entry name" value="RNA POLYMERASE SIGMA FACTOR RFAY-RELATED"/>
    <property type="match status" value="1"/>
</dbReference>
<feature type="domain" description="RNA polymerase sigma factor 70 region 4 type 2" evidence="5">
    <location>
        <begin position="99"/>
        <end position="151"/>
    </location>
</feature>
<dbReference type="SUPFAM" id="SSF88659">
    <property type="entry name" value="Sigma3 and sigma4 domains of RNA polymerase sigma factors"/>
    <property type="match status" value="1"/>
</dbReference>
<dbReference type="InterPro" id="IPR014284">
    <property type="entry name" value="RNA_pol_sigma-70_dom"/>
</dbReference>
<comment type="caution">
    <text evidence="7">The sequence shown here is derived from an EMBL/GenBank/DDBJ whole genome shotgun (WGS) entry which is preliminary data.</text>
</comment>
<dbReference type="InterPro" id="IPR013249">
    <property type="entry name" value="RNA_pol_sigma70_r4_t2"/>
</dbReference>
<dbReference type="GO" id="GO:0016987">
    <property type="term" value="F:sigma factor activity"/>
    <property type="evidence" value="ECO:0007669"/>
    <property type="project" value="UniProtKB-KW"/>
</dbReference>
<dbReference type="AlphaFoldDB" id="A0A2T6AFW8"/>
<keyword evidence="2" id="KW-0805">Transcription regulation</keyword>
<evidence type="ECO:0000259" key="6">
    <source>
        <dbReference type="Pfam" id="PF22029"/>
    </source>
</evidence>
<dbReference type="InterPro" id="IPR036388">
    <property type="entry name" value="WH-like_DNA-bd_sf"/>
</dbReference>
<evidence type="ECO:0000256" key="2">
    <source>
        <dbReference type="ARBA" id="ARBA00023015"/>
    </source>
</evidence>
<dbReference type="Gene3D" id="1.10.1740.10">
    <property type="match status" value="1"/>
</dbReference>
<dbReference type="Pfam" id="PF08281">
    <property type="entry name" value="Sigma70_r4_2"/>
    <property type="match status" value="1"/>
</dbReference>
<dbReference type="NCBIfam" id="TIGR02937">
    <property type="entry name" value="sigma70-ECF"/>
    <property type="match status" value="1"/>
</dbReference>
<dbReference type="OrthoDB" id="9803470at2"/>
<protein>
    <submittedName>
        <fullName evidence="7">RNA polymerase sigma-70 factor (ECF subfamily)</fullName>
    </submittedName>
</protein>
<sequence>MKSFDVTPHLEPMRRYARVLTRAETEADDLVQGALLKAYERRGSFRAGADLRVWLMAILHNLFIDQRRAHRASVAREQAWADSNPGFSPPEGEHVVRLEQLRQAFLALPAEQREALHLMGVEGLSVTEAATILNIPAGTVMSRVGRARAALRRFEDGPAARAVPPSLKLVRGQDDR</sequence>
<dbReference type="EMBL" id="QBKP01000026">
    <property type="protein sequence ID" value="PTX42677.1"/>
    <property type="molecule type" value="Genomic_DNA"/>
</dbReference>
<dbReference type="InterPro" id="IPR013324">
    <property type="entry name" value="RNA_pol_sigma_r3/r4-like"/>
</dbReference>
<gene>
    <name evidence="7" type="ORF">C8N34_12611</name>
</gene>
<dbReference type="InterPro" id="IPR039425">
    <property type="entry name" value="RNA_pol_sigma-70-like"/>
</dbReference>
<evidence type="ECO:0000256" key="1">
    <source>
        <dbReference type="ARBA" id="ARBA00010641"/>
    </source>
</evidence>
<evidence type="ECO:0000256" key="3">
    <source>
        <dbReference type="ARBA" id="ARBA00023082"/>
    </source>
</evidence>
<dbReference type="CDD" id="cd06171">
    <property type="entry name" value="Sigma70_r4"/>
    <property type="match status" value="1"/>
</dbReference>
<name>A0A2T6AFW8_9RHOB</name>
<keyword evidence="8" id="KW-1185">Reference proteome</keyword>
<dbReference type="Gene3D" id="1.10.10.10">
    <property type="entry name" value="Winged helix-like DNA-binding domain superfamily/Winged helix DNA-binding domain"/>
    <property type="match status" value="1"/>
</dbReference>
<keyword evidence="4" id="KW-0804">Transcription</keyword>
<dbReference type="NCBIfam" id="NF009164">
    <property type="entry name" value="PRK12511.1"/>
    <property type="match status" value="1"/>
</dbReference>
<evidence type="ECO:0000313" key="8">
    <source>
        <dbReference type="Proteomes" id="UP000244224"/>
    </source>
</evidence>
<dbReference type="Pfam" id="PF22029">
    <property type="entry name" value="PhyR_sigma2"/>
    <property type="match status" value="1"/>
</dbReference>
<dbReference type="GO" id="GO:0003677">
    <property type="term" value="F:DNA binding"/>
    <property type="evidence" value="ECO:0007669"/>
    <property type="project" value="InterPro"/>
</dbReference>
<dbReference type="SUPFAM" id="SSF88946">
    <property type="entry name" value="Sigma2 domain of RNA polymerase sigma factors"/>
    <property type="match status" value="1"/>
</dbReference>
<feature type="domain" description="PhyR sigma2" evidence="6">
    <location>
        <begin position="6"/>
        <end position="60"/>
    </location>
</feature>
<evidence type="ECO:0000256" key="4">
    <source>
        <dbReference type="ARBA" id="ARBA00023163"/>
    </source>
</evidence>
<keyword evidence="3" id="KW-0731">Sigma factor</keyword>
<dbReference type="Proteomes" id="UP000244224">
    <property type="component" value="Unassembled WGS sequence"/>
</dbReference>
<dbReference type="PANTHER" id="PTHR43133">
    <property type="entry name" value="RNA POLYMERASE ECF-TYPE SIGMA FACTO"/>
    <property type="match status" value="1"/>
</dbReference>
<reference evidence="7 8" key="1">
    <citation type="submission" date="2018-04" db="EMBL/GenBank/DDBJ databases">
        <title>Genomic Encyclopedia of Archaeal and Bacterial Type Strains, Phase II (KMG-II): from individual species to whole genera.</title>
        <authorList>
            <person name="Goeker M."/>
        </authorList>
    </citation>
    <scope>NUCLEOTIDE SEQUENCE [LARGE SCALE GENOMIC DNA]</scope>
    <source>
        <strain evidence="7 8">DSM 21823</strain>
    </source>
</reference>
<accession>A0A2T6AFW8</accession>
<evidence type="ECO:0000313" key="7">
    <source>
        <dbReference type="EMBL" id="PTX42677.1"/>
    </source>
</evidence>
<proteinExistence type="inferred from homology"/>
<comment type="similarity">
    <text evidence="1">Belongs to the sigma-70 factor family. ECF subfamily.</text>
</comment>
<dbReference type="GO" id="GO:0006352">
    <property type="term" value="P:DNA-templated transcription initiation"/>
    <property type="evidence" value="ECO:0007669"/>
    <property type="project" value="InterPro"/>
</dbReference>
<dbReference type="InterPro" id="IPR013325">
    <property type="entry name" value="RNA_pol_sigma_r2"/>
</dbReference>
<evidence type="ECO:0000259" key="5">
    <source>
        <dbReference type="Pfam" id="PF08281"/>
    </source>
</evidence>
<dbReference type="InterPro" id="IPR053866">
    <property type="entry name" value="PhyR_sigma2"/>
</dbReference>
<organism evidence="7 8">
    <name type="scientific">Gemmobacter caeni</name>
    <dbReference type="NCBI Taxonomy" id="589035"/>
    <lineage>
        <taxon>Bacteria</taxon>
        <taxon>Pseudomonadati</taxon>
        <taxon>Pseudomonadota</taxon>
        <taxon>Alphaproteobacteria</taxon>
        <taxon>Rhodobacterales</taxon>
        <taxon>Paracoccaceae</taxon>
        <taxon>Gemmobacter</taxon>
    </lineage>
</organism>